<evidence type="ECO:0000256" key="2">
    <source>
        <dbReference type="PIRSR" id="PIRSR005962-1"/>
    </source>
</evidence>
<reference evidence="4 5" key="1">
    <citation type="submission" date="2020-07" db="EMBL/GenBank/DDBJ databases">
        <title>Sequencing the genomes of 1000 actinobacteria strains.</title>
        <authorList>
            <person name="Klenk H.-P."/>
        </authorList>
    </citation>
    <scope>NUCLEOTIDE SEQUENCE [LARGE SCALE GENOMIC DNA]</scope>
    <source>
        <strain evidence="4 5">DSM 44442</strain>
    </source>
</reference>
<dbReference type="GO" id="GO:0046872">
    <property type="term" value="F:metal ion binding"/>
    <property type="evidence" value="ECO:0007669"/>
    <property type="project" value="UniProtKB-KW"/>
</dbReference>
<dbReference type="GO" id="GO:0050118">
    <property type="term" value="F:N-acetyldiaminopimelate deacetylase activity"/>
    <property type="evidence" value="ECO:0007669"/>
    <property type="project" value="UniProtKB-ARBA"/>
</dbReference>
<dbReference type="InterPro" id="IPR017439">
    <property type="entry name" value="Amidohydrolase"/>
</dbReference>
<evidence type="ECO:0000259" key="3">
    <source>
        <dbReference type="Pfam" id="PF07687"/>
    </source>
</evidence>
<accession>A0A7Z0EIB1</accession>
<evidence type="ECO:0000313" key="4">
    <source>
        <dbReference type="EMBL" id="NYJ32151.1"/>
    </source>
</evidence>
<dbReference type="Pfam" id="PF01546">
    <property type="entry name" value="Peptidase_M20"/>
    <property type="match status" value="1"/>
</dbReference>
<dbReference type="InterPro" id="IPR011650">
    <property type="entry name" value="Peptidase_M20_dimer"/>
</dbReference>
<feature type="binding site" evidence="2">
    <location>
        <position position="112"/>
    </location>
    <ligand>
        <name>Mn(2+)</name>
        <dbReference type="ChEBI" id="CHEBI:29035"/>
        <label>2</label>
    </ligand>
</feature>
<dbReference type="NCBIfam" id="TIGR01891">
    <property type="entry name" value="amidohydrolases"/>
    <property type="match status" value="1"/>
</dbReference>
<dbReference type="EC" id="3.5.1.32" evidence="4"/>
<dbReference type="Gene3D" id="3.40.630.10">
    <property type="entry name" value="Zn peptidases"/>
    <property type="match status" value="1"/>
</dbReference>
<feature type="binding site" evidence="2">
    <location>
        <position position="148"/>
    </location>
    <ligand>
        <name>Mn(2+)</name>
        <dbReference type="ChEBI" id="CHEBI:29035"/>
        <label>2</label>
    </ligand>
</feature>
<dbReference type="Gene3D" id="3.30.70.360">
    <property type="match status" value="1"/>
</dbReference>
<dbReference type="GO" id="GO:0019877">
    <property type="term" value="P:diaminopimelate biosynthetic process"/>
    <property type="evidence" value="ECO:0007669"/>
    <property type="project" value="UniProtKB-ARBA"/>
</dbReference>
<sequence length="410" mass="42543">MNMSGAVPDGFAERSVRAGRELLPDLVALRRAVHADPEVGLEVPRTQRRVLDALAPLGLEVRTGGALGSVVAVLRGARPGPAVLLRADMEALPLREATGLPFRATGEAMHACGHDLHVAGLVGAARILHRFRDTLAGDVVFMFQPGEEGYRGASLMLDEGLLEAAGTPPVAAFAIHVGQGPRGVFLTRTGTVTAGSTHLSVEVHGRGGHASRPHEAVDPVPALAETVSALQAFASRRFDVFDPVVLSVTELAAGAGADNVIPGSARLAGTVRTMSPEALSRVEAELPGVVRGVAEAHRTRATVRLDTGYPSVVNDERTTRRAMEALRGAFGARVVESPRPTMGAEDFSFVARRVPATMLMLGATPPGVEGEPAPNHSPRAVFDDGVLGDQAAALALLAADALAAHAADGD</sequence>
<dbReference type="Pfam" id="PF07687">
    <property type="entry name" value="M20_dimer"/>
    <property type="match status" value="1"/>
</dbReference>
<gene>
    <name evidence="4" type="ORF">HNR10_000032</name>
</gene>
<protein>
    <submittedName>
        <fullName evidence="4">Hippurate hydrolase</fullName>
        <ecNumber evidence="4">3.5.1.32</ecNumber>
    </submittedName>
</protein>
<dbReference type="GO" id="GO:0047980">
    <property type="term" value="F:hippurate hydrolase activity"/>
    <property type="evidence" value="ECO:0007669"/>
    <property type="project" value="UniProtKB-EC"/>
</dbReference>
<dbReference type="SUPFAM" id="SSF53187">
    <property type="entry name" value="Zn-dependent exopeptidases"/>
    <property type="match status" value="1"/>
</dbReference>
<dbReference type="EMBL" id="JACCFS010000001">
    <property type="protein sequence ID" value="NYJ32151.1"/>
    <property type="molecule type" value="Genomic_DNA"/>
</dbReference>
<feature type="binding site" evidence="2">
    <location>
        <position position="376"/>
    </location>
    <ligand>
        <name>Mn(2+)</name>
        <dbReference type="ChEBI" id="CHEBI:29035"/>
        <label>2</label>
    </ligand>
</feature>
<dbReference type="PANTHER" id="PTHR11014:SF63">
    <property type="entry name" value="METALLOPEPTIDASE, PUTATIVE (AFU_ORTHOLOGUE AFUA_6G09600)-RELATED"/>
    <property type="match status" value="1"/>
</dbReference>
<keyword evidence="2" id="KW-0464">Manganese</keyword>
<keyword evidence="5" id="KW-1185">Reference proteome</keyword>
<dbReference type="CDD" id="cd03886">
    <property type="entry name" value="M20_Acy1"/>
    <property type="match status" value="1"/>
</dbReference>
<feature type="binding site" evidence="2">
    <location>
        <position position="176"/>
    </location>
    <ligand>
        <name>Mn(2+)</name>
        <dbReference type="ChEBI" id="CHEBI:29035"/>
        <label>2</label>
    </ligand>
</feature>
<dbReference type="InterPro" id="IPR036264">
    <property type="entry name" value="Bact_exopeptidase_dim_dom"/>
</dbReference>
<dbReference type="FunFam" id="3.30.70.360:FF:000001">
    <property type="entry name" value="N-acetyldiaminopimelate deacetylase"/>
    <property type="match status" value="1"/>
</dbReference>
<dbReference type="SUPFAM" id="SSF55031">
    <property type="entry name" value="Bacterial exopeptidase dimerisation domain"/>
    <property type="match status" value="1"/>
</dbReference>
<keyword evidence="1 4" id="KW-0378">Hydrolase</keyword>
<dbReference type="PIRSF" id="PIRSF005962">
    <property type="entry name" value="Pept_M20D_amidohydro"/>
    <property type="match status" value="1"/>
</dbReference>
<proteinExistence type="predicted"/>
<dbReference type="Proteomes" id="UP000572051">
    <property type="component" value="Unassembled WGS sequence"/>
</dbReference>
<dbReference type="InterPro" id="IPR002933">
    <property type="entry name" value="Peptidase_M20"/>
</dbReference>
<feature type="domain" description="Peptidase M20 dimerisation" evidence="3">
    <location>
        <begin position="195"/>
        <end position="289"/>
    </location>
</feature>
<dbReference type="RefSeq" id="WP_179819829.1">
    <property type="nucleotide sequence ID" value="NZ_JACCFS010000001.1"/>
</dbReference>
<dbReference type="AlphaFoldDB" id="A0A7Z0EIB1"/>
<name>A0A7Z0EIB1_9ACTN</name>
<evidence type="ECO:0000256" key="1">
    <source>
        <dbReference type="ARBA" id="ARBA00022801"/>
    </source>
</evidence>
<keyword evidence="2" id="KW-0479">Metal-binding</keyword>
<evidence type="ECO:0000313" key="5">
    <source>
        <dbReference type="Proteomes" id="UP000572051"/>
    </source>
</evidence>
<comment type="caution">
    <text evidence="4">The sequence shown here is derived from an EMBL/GenBank/DDBJ whole genome shotgun (WGS) entry which is preliminary data.</text>
</comment>
<feature type="binding site" evidence="2">
    <location>
        <position position="114"/>
    </location>
    <ligand>
        <name>Mn(2+)</name>
        <dbReference type="ChEBI" id="CHEBI:29035"/>
        <label>2</label>
    </ligand>
</feature>
<dbReference type="PANTHER" id="PTHR11014">
    <property type="entry name" value="PEPTIDASE M20 FAMILY MEMBER"/>
    <property type="match status" value="1"/>
</dbReference>
<organism evidence="4 5">
    <name type="scientific">Nocardiopsis aegyptia</name>
    <dbReference type="NCBI Taxonomy" id="220378"/>
    <lineage>
        <taxon>Bacteria</taxon>
        <taxon>Bacillati</taxon>
        <taxon>Actinomycetota</taxon>
        <taxon>Actinomycetes</taxon>
        <taxon>Streptosporangiales</taxon>
        <taxon>Nocardiopsidaceae</taxon>
        <taxon>Nocardiopsis</taxon>
    </lineage>
</organism>
<comment type="cofactor">
    <cofactor evidence="2">
        <name>Mn(2+)</name>
        <dbReference type="ChEBI" id="CHEBI:29035"/>
    </cofactor>
    <text evidence="2">The Mn(2+) ion enhances activity.</text>
</comment>